<accession>A0AAQ4CTU6</accession>
<evidence type="ECO:0000313" key="3">
    <source>
        <dbReference type="Proteomes" id="UP001319921"/>
    </source>
</evidence>
<dbReference type="AlphaFoldDB" id="A0AAQ4CTU6"/>
<dbReference type="KEGG" id="scas:SACC_22440"/>
<sequence length="181" mass="21113">MEGSLKRKLGYFIRYQDVEYEVISQYLTLALRMPSNGKLGQILHQYIQEFLINGIDRIEKTYAPFYSNLNKAVELISNIVKNEKIYYCDKKSEKINGIKIVGQADICTDNFVIEIKSNADLKKVDLMQALIYTFLYEKDVILFLYSIHTGEYTIVKVPFNERNLNSLFEGIKKLSEKEEIL</sequence>
<dbReference type="RefSeq" id="WP_229569557.1">
    <property type="nucleotide sequence ID" value="NZ_AP025226.1"/>
</dbReference>
<dbReference type="GeneID" id="68866972"/>
<proteinExistence type="predicted"/>
<gene>
    <name evidence="2" type="ORF">SACC_22440</name>
</gene>
<keyword evidence="3" id="KW-1185">Reference proteome</keyword>
<protein>
    <submittedName>
        <fullName evidence="2">Uncharacterized protein</fullName>
    </submittedName>
</protein>
<organism evidence="2 3">
    <name type="scientific">Saccharolobus caldissimus</name>
    <dbReference type="NCBI Taxonomy" id="1702097"/>
    <lineage>
        <taxon>Archaea</taxon>
        <taxon>Thermoproteota</taxon>
        <taxon>Thermoprotei</taxon>
        <taxon>Sulfolobales</taxon>
        <taxon>Sulfolobaceae</taxon>
        <taxon>Saccharolobus</taxon>
    </lineage>
</organism>
<evidence type="ECO:0000313" key="2">
    <source>
        <dbReference type="EMBL" id="BDB99227.1"/>
    </source>
</evidence>
<dbReference type="Gene3D" id="3.90.320.10">
    <property type="match status" value="1"/>
</dbReference>
<comment type="cofactor">
    <cofactor evidence="1">
        <name>Mn(2+)</name>
        <dbReference type="ChEBI" id="CHEBI:29035"/>
    </cofactor>
</comment>
<dbReference type="InterPro" id="IPR011604">
    <property type="entry name" value="PDDEXK-like_dom_sf"/>
</dbReference>
<dbReference type="Proteomes" id="UP001319921">
    <property type="component" value="Chromosome"/>
</dbReference>
<evidence type="ECO:0000256" key="1">
    <source>
        <dbReference type="ARBA" id="ARBA00001936"/>
    </source>
</evidence>
<dbReference type="EMBL" id="AP025226">
    <property type="protein sequence ID" value="BDB99227.1"/>
    <property type="molecule type" value="Genomic_DNA"/>
</dbReference>
<name>A0AAQ4CTU6_9CREN</name>
<reference evidence="2 3" key="1">
    <citation type="journal article" date="2022" name="Microbiol. Resour. Announc.">
        <title>Complete Genome Sequence of the Hyperthermophilic and Acidophilic Archaeon Saccharolobus caldissimus Strain HS-3T.</title>
        <authorList>
            <person name="Sakai H.D."/>
            <person name="Kurosawa N."/>
        </authorList>
    </citation>
    <scope>NUCLEOTIDE SEQUENCE [LARGE SCALE GENOMIC DNA]</scope>
    <source>
        <strain evidence="2 3">JCM32116</strain>
    </source>
</reference>